<dbReference type="GO" id="GO:0005739">
    <property type="term" value="C:mitochondrion"/>
    <property type="evidence" value="ECO:0007669"/>
    <property type="project" value="TreeGrafter"/>
</dbReference>
<keyword evidence="6" id="KW-0030">Aminoacyl-tRNA synthetase</keyword>
<dbReference type="Gene3D" id="3.30.930.10">
    <property type="entry name" value="Bira Bifunctional Protein, Domain 2"/>
    <property type="match status" value="1"/>
</dbReference>
<dbReference type="InterPro" id="IPR004115">
    <property type="entry name" value="GAD-like_sf"/>
</dbReference>
<organism evidence="8 9">
    <name type="scientific">Coprinopsis cinerea (strain Okayama-7 / 130 / ATCC MYA-4618 / FGSC 9003)</name>
    <name type="common">Inky cap fungus</name>
    <name type="synonym">Hormographiella aspergillata</name>
    <dbReference type="NCBI Taxonomy" id="240176"/>
    <lineage>
        <taxon>Eukaryota</taxon>
        <taxon>Fungi</taxon>
        <taxon>Dikarya</taxon>
        <taxon>Basidiomycota</taxon>
        <taxon>Agaricomycotina</taxon>
        <taxon>Agaricomycetes</taxon>
        <taxon>Agaricomycetidae</taxon>
        <taxon>Agaricales</taxon>
        <taxon>Agaricineae</taxon>
        <taxon>Psathyrellaceae</taxon>
        <taxon>Coprinopsis</taxon>
    </lineage>
</organism>
<keyword evidence="4" id="KW-0067">ATP-binding</keyword>
<dbReference type="eggNOG" id="KOG2411">
    <property type="taxonomic scope" value="Eukaryota"/>
</dbReference>
<dbReference type="GO" id="GO:0006422">
    <property type="term" value="P:aspartyl-tRNA aminoacylation"/>
    <property type="evidence" value="ECO:0007669"/>
    <property type="project" value="TreeGrafter"/>
</dbReference>
<reference evidence="8 9" key="1">
    <citation type="journal article" date="2010" name="Proc. Natl. Acad. Sci. U.S.A.">
        <title>Insights into evolution of multicellular fungi from the assembled chromosomes of the mushroom Coprinopsis cinerea (Coprinus cinereus).</title>
        <authorList>
            <person name="Stajich J.E."/>
            <person name="Wilke S.K."/>
            <person name="Ahren D."/>
            <person name="Au C.H."/>
            <person name="Birren B.W."/>
            <person name="Borodovsky M."/>
            <person name="Burns C."/>
            <person name="Canback B."/>
            <person name="Casselton L.A."/>
            <person name="Cheng C.K."/>
            <person name="Deng J."/>
            <person name="Dietrich F.S."/>
            <person name="Fargo D.C."/>
            <person name="Farman M.L."/>
            <person name="Gathman A.C."/>
            <person name="Goldberg J."/>
            <person name="Guigo R."/>
            <person name="Hoegger P.J."/>
            <person name="Hooker J.B."/>
            <person name="Huggins A."/>
            <person name="James T.Y."/>
            <person name="Kamada T."/>
            <person name="Kilaru S."/>
            <person name="Kodira C."/>
            <person name="Kues U."/>
            <person name="Kupfer D."/>
            <person name="Kwan H.S."/>
            <person name="Lomsadze A."/>
            <person name="Li W."/>
            <person name="Lilly W.W."/>
            <person name="Ma L.J."/>
            <person name="Mackey A.J."/>
            <person name="Manning G."/>
            <person name="Martin F."/>
            <person name="Muraguchi H."/>
            <person name="Natvig D.O."/>
            <person name="Palmerini H."/>
            <person name="Ramesh M.A."/>
            <person name="Rehmeyer C.J."/>
            <person name="Roe B.A."/>
            <person name="Shenoy N."/>
            <person name="Stanke M."/>
            <person name="Ter-Hovhannisyan V."/>
            <person name="Tunlid A."/>
            <person name="Velagapudi R."/>
            <person name="Vision T.J."/>
            <person name="Zeng Q."/>
            <person name="Zolan M.E."/>
            <person name="Pukkila P.J."/>
        </authorList>
    </citation>
    <scope>NUCLEOTIDE SEQUENCE [LARGE SCALE GENOMIC DNA]</scope>
    <source>
        <strain evidence="9">Okayama-7 / 130 / ATCC MYA-4618 / FGSC 9003</strain>
    </source>
</reference>
<dbReference type="AlphaFoldDB" id="A8NWQ1"/>
<evidence type="ECO:0000313" key="9">
    <source>
        <dbReference type="Proteomes" id="UP000001861"/>
    </source>
</evidence>
<dbReference type="InterPro" id="IPR045864">
    <property type="entry name" value="aa-tRNA-synth_II/BPL/LPL"/>
</dbReference>
<evidence type="ECO:0000256" key="2">
    <source>
        <dbReference type="ARBA" id="ARBA00022598"/>
    </source>
</evidence>
<dbReference type="InterPro" id="IPR047089">
    <property type="entry name" value="Asp-tRNA-ligase_1_N"/>
</dbReference>
<gene>
    <name evidence="8" type="ORF">CC1G_00090</name>
</gene>
<dbReference type="Pfam" id="PF00152">
    <property type="entry name" value="tRNA-synt_2"/>
    <property type="match status" value="2"/>
</dbReference>
<accession>A8NWQ1</accession>
<protein>
    <submittedName>
        <fullName evidence="8">Aspartyl-tRNA synthetase</fullName>
    </submittedName>
</protein>
<evidence type="ECO:0000256" key="5">
    <source>
        <dbReference type="ARBA" id="ARBA00022917"/>
    </source>
</evidence>
<dbReference type="Gene3D" id="2.40.50.140">
    <property type="entry name" value="Nucleic acid-binding proteins"/>
    <property type="match status" value="1"/>
</dbReference>
<dbReference type="SUPFAM" id="SSF55681">
    <property type="entry name" value="Class II aaRS and biotin synthetases"/>
    <property type="match status" value="1"/>
</dbReference>
<dbReference type="Pfam" id="PF01336">
    <property type="entry name" value="tRNA_anti-codon"/>
    <property type="match status" value="1"/>
</dbReference>
<dbReference type="PROSITE" id="PS50862">
    <property type="entry name" value="AA_TRNA_LIGASE_II"/>
    <property type="match status" value="1"/>
</dbReference>
<dbReference type="HOGENOM" id="CLU_014330_4_0_1"/>
<evidence type="ECO:0000256" key="4">
    <source>
        <dbReference type="ARBA" id="ARBA00022840"/>
    </source>
</evidence>
<keyword evidence="5" id="KW-0648">Protein biosynthesis</keyword>
<evidence type="ECO:0000256" key="1">
    <source>
        <dbReference type="ARBA" id="ARBA00006303"/>
    </source>
</evidence>
<dbReference type="OrthoDB" id="439710at2759"/>
<dbReference type="CDD" id="cd04317">
    <property type="entry name" value="EcAspRS_like_N"/>
    <property type="match status" value="1"/>
</dbReference>
<dbReference type="InParanoid" id="A8NWQ1"/>
<dbReference type="InterPro" id="IPR002312">
    <property type="entry name" value="Asp/Asn-tRNA-synth_IIb"/>
</dbReference>
<dbReference type="Gene3D" id="3.30.1360.30">
    <property type="entry name" value="GAD-like domain"/>
    <property type="match status" value="1"/>
</dbReference>
<dbReference type="GO" id="GO:0004815">
    <property type="term" value="F:aspartate-tRNA ligase activity"/>
    <property type="evidence" value="ECO:0007669"/>
    <property type="project" value="TreeGrafter"/>
</dbReference>
<comment type="caution">
    <text evidence="8">The sequence shown here is derived from an EMBL/GenBank/DDBJ whole genome shotgun (WGS) entry which is preliminary data.</text>
</comment>
<evidence type="ECO:0000256" key="3">
    <source>
        <dbReference type="ARBA" id="ARBA00022741"/>
    </source>
</evidence>
<dbReference type="PRINTS" id="PR01042">
    <property type="entry name" value="TRNASYNTHASP"/>
</dbReference>
<dbReference type="InterPro" id="IPR004524">
    <property type="entry name" value="Asp-tRNA-ligase_1"/>
</dbReference>
<dbReference type="OMA" id="DWPLLEW"/>
<dbReference type="HAMAP" id="MF_00044">
    <property type="entry name" value="Asp_tRNA_synth_type1"/>
    <property type="match status" value="1"/>
</dbReference>
<dbReference type="InterPro" id="IPR006195">
    <property type="entry name" value="aa-tRNA-synth_II"/>
</dbReference>
<proteinExistence type="inferred from homology"/>
<dbReference type="InterPro" id="IPR004365">
    <property type="entry name" value="NA-bd_OB_tRNA"/>
</dbReference>
<comment type="similarity">
    <text evidence="1">Belongs to the class-II aminoacyl-tRNA synthetase family. Type 1 subfamily.</text>
</comment>
<dbReference type="InterPro" id="IPR012340">
    <property type="entry name" value="NA-bd_OB-fold"/>
</dbReference>
<dbReference type="RefSeq" id="XP_001836954.2">
    <property type="nucleotide sequence ID" value="XM_001836902.2"/>
</dbReference>
<evidence type="ECO:0000313" key="8">
    <source>
        <dbReference type="EMBL" id="EAU84571.2"/>
    </source>
</evidence>
<name>A8NWQ1_COPC7</name>
<dbReference type="VEuPathDB" id="FungiDB:CC1G_00090"/>
<dbReference type="SUPFAM" id="SSF50249">
    <property type="entry name" value="Nucleic acid-binding proteins"/>
    <property type="match status" value="1"/>
</dbReference>
<keyword evidence="3" id="KW-0547">Nucleotide-binding</keyword>
<dbReference type="KEGG" id="cci:CC1G_00090"/>
<dbReference type="Proteomes" id="UP000001861">
    <property type="component" value="Unassembled WGS sequence"/>
</dbReference>
<evidence type="ECO:0000259" key="7">
    <source>
        <dbReference type="PROSITE" id="PS50862"/>
    </source>
</evidence>
<dbReference type="InterPro" id="IPR004364">
    <property type="entry name" value="Aa-tRNA-synt_II"/>
</dbReference>
<dbReference type="PANTHER" id="PTHR22594:SF5">
    <property type="entry name" value="ASPARTATE--TRNA LIGASE, MITOCHONDRIAL"/>
    <property type="match status" value="1"/>
</dbReference>
<dbReference type="EMBL" id="AACS02000005">
    <property type="protein sequence ID" value="EAU84571.2"/>
    <property type="molecule type" value="Genomic_DNA"/>
</dbReference>
<feature type="domain" description="Aminoacyl-transfer RNA synthetases class-II family profile" evidence="7">
    <location>
        <begin position="211"/>
        <end position="652"/>
    </location>
</feature>
<dbReference type="PANTHER" id="PTHR22594">
    <property type="entry name" value="ASPARTYL/LYSYL-TRNA SYNTHETASE"/>
    <property type="match status" value="1"/>
</dbReference>
<sequence>MLSPLRRPCALRIIPVRSLHTEAHSGQPLLQILSNYCLNNPPAPFPRRTHSCGSLSAQDAGSKVVLAGWLLPERKGKAVSFYPLKDSEGTTQLTVNHSSNPSASNTLSSISVESAVLIQGTVALRPETARRPVREHPLSLSRHVLIVRLCPLKGPAGDIDVEVDQVTLLNPAASLPFVPSNVHNLPSEDLRARYRFLDLRRTALSSNIKKRSKVAHIIRSTLHDQGFTEVETPVLLRSSPEGAREFLVPTRQSNHSDASPRESDPLFYALQQSPQQPKQLLICSGGVDKYFQIAKCFRDEDGRKDRQPEFTQVDLEMAFVSWGNPNSPPTHPSAEQDQAWNIGGHEVRDVIEDLIRKIWQDVEGVQLSPRFKVMTYREAMERIVNLSDLLSGTPTPAGDDILECIVVRKSREPEYIAASRTLEHPEAERWILTKSSVDNWLLKSKVARAIYDADLPEGAQKILNEALQLQPGDHVYLSHRSRLPKGGSTALGRTRLGIFETAQKRGDVTVTEEPHFLWITEFPLFTHDDSDKEFLAHGRWSSSHHPFTAPMWQDIDALYKGDIEHVRGQHYDLVLNGVEIGGGSVRIHDATMQDYIFTQVLQLSDQEKAPFNHLLHALRCGAPPHGGIALGFDRLMAMLCKTQSIRDVIAFPKSSGGKDPMFRSPAPVDGEVLGQYGIRLASNEESK</sequence>
<dbReference type="GeneID" id="6013508"/>
<keyword evidence="9" id="KW-1185">Reference proteome</keyword>
<dbReference type="STRING" id="240176.A8NWQ1"/>
<dbReference type="FunCoup" id="A8NWQ1">
    <property type="interactions" value="409"/>
</dbReference>
<evidence type="ECO:0000256" key="6">
    <source>
        <dbReference type="ARBA" id="ARBA00023146"/>
    </source>
</evidence>
<dbReference type="GO" id="GO:0005524">
    <property type="term" value="F:ATP binding"/>
    <property type="evidence" value="ECO:0007669"/>
    <property type="project" value="UniProtKB-KW"/>
</dbReference>
<keyword evidence="2" id="KW-0436">Ligase</keyword>